<dbReference type="FunFam" id="1.50.10.10:FF:000037">
    <property type="entry name" value="alpha-1,2-Mannosidase"/>
    <property type="match status" value="1"/>
</dbReference>
<keyword evidence="7" id="KW-0479">Metal-binding</keyword>
<evidence type="ECO:0000256" key="9">
    <source>
        <dbReference type="RuleBase" id="RU361193"/>
    </source>
</evidence>
<comment type="similarity">
    <text evidence="3 9">Belongs to the glycosyl hydrolase 47 family.</text>
</comment>
<evidence type="ECO:0000256" key="8">
    <source>
        <dbReference type="PIRSR" id="PIRSR601382-3"/>
    </source>
</evidence>
<name>A0AAI8VD46_9PEZI</name>
<keyword evidence="4 9" id="KW-0378">Hydrolase</keyword>
<sequence>MATLPRRKLRLIALQLVAALFICYVLYARHGDLPKAPLLESARLASFMNTDPPKVTPVKSSFDWSHVKLEHLPLTKSSSKLHDSPKVTFPRIQHRFETESPAAAEQRLSRREAVRRVFQRDWEHYRQHAWLKDAVNPISGSSKDQFAGWAAMLVDSLDALWIMGLRTEFDEAVAAVAGIDFGHASSSRVNMFETTIRYLGGLLAAYDLSGRDVLLTKAVELGDLLYAGFNTPNQMPVDFIDFERAKSGKGLTVESWVVSASPGSLSMEMTRLSQVTGDMKYFDAVMGVMRVFEEQQSRTRLPGLWPIWVSMRDKDVSARSEFTLGGSADSLFEYLPKMYALTGGWEPMYGTMSKSFMEAANKHMIFRPMLPDEQDILMSGNVKVDSNGASSFDPETEHLTCFIGGTMALGGRLFNQPHDVETGTKLAKGCGYAYRAFTTGIMPERIDMLPCDPPRASVCKWDEDVWIQERQKRPEYKEHLPKGFTTAKDPRYLLRPEAIESIFVSYRITGDPELLEMAWDMFRAVDKGSEAQYGHASIKDVTQAVDDLPKEDYMESFWLAETLKYFYLIFSSPDLISLDEWVLNTEAHPFRIPADQAPEHHQRRHAHPDPNTDPQLPRIVLIPACFRCLFLQVSPDDVLLPGELLRRVAHGCDRGVRPALLLCLFGFWLRDADDVQDVARGAAAGFASA</sequence>
<dbReference type="GO" id="GO:0036503">
    <property type="term" value="P:ERAD pathway"/>
    <property type="evidence" value="ECO:0007669"/>
    <property type="project" value="UniProtKB-ARBA"/>
</dbReference>
<dbReference type="GO" id="GO:0005975">
    <property type="term" value="P:carbohydrate metabolic process"/>
    <property type="evidence" value="ECO:0007669"/>
    <property type="project" value="InterPro"/>
</dbReference>
<feature type="active site" description="Proton donor" evidence="6">
    <location>
        <position position="444"/>
    </location>
</feature>
<evidence type="ECO:0000256" key="2">
    <source>
        <dbReference type="ARBA" id="ARBA00004922"/>
    </source>
</evidence>
<evidence type="ECO:0000313" key="10">
    <source>
        <dbReference type="EMBL" id="CAJ2502700.1"/>
    </source>
</evidence>
<gene>
    <name evidence="10" type="ORF">KHLLAP_LOCUS3168</name>
</gene>
<evidence type="ECO:0000313" key="11">
    <source>
        <dbReference type="Proteomes" id="UP001295740"/>
    </source>
</evidence>
<evidence type="ECO:0000256" key="1">
    <source>
        <dbReference type="ARBA" id="ARBA00001913"/>
    </source>
</evidence>
<dbReference type="Gene3D" id="1.50.10.10">
    <property type="match status" value="1"/>
</dbReference>
<organism evidence="10 11">
    <name type="scientific">Anthostomella pinea</name>
    <dbReference type="NCBI Taxonomy" id="933095"/>
    <lineage>
        <taxon>Eukaryota</taxon>
        <taxon>Fungi</taxon>
        <taxon>Dikarya</taxon>
        <taxon>Ascomycota</taxon>
        <taxon>Pezizomycotina</taxon>
        <taxon>Sordariomycetes</taxon>
        <taxon>Xylariomycetidae</taxon>
        <taxon>Xylariales</taxon>
        <taxon>Xylariaceae</taxon>
        <taxon>Anthostomella</taxon>
    </lineage>
</organism>
<evidence type="ECO:0000256" key="4">
    <source>
        <dbReference type="ARBA" id="ARBA00022801"/>
    </source>
</evidence>
<dbReference type="EMBL" id="CAUWAG010000004">
    <property type="protein sequence ID" value="CAJ2502700.1"/>
    <property type="molecule type" value="Genomic_DNA"/>
</dbReference>
<feature type="active site" evidence="6">
    <location>
        <position position="497"/>
    </location>
</feature>
<dbReference type="PANTHER" id="PTHR11742:SF29">
    <property type="entry name" value="ALPHA-1,2-MANNOSIDASE"/>
    <property type="match status" value="1"/>
</dbReference>
<dbReference type="InterPro" id="IPR050749">
    <property type="entry name" value="Glycosyl_Hydrolase_47"/>
</dbReference>
<comment type="pathway">
    <text evidence="2">Protein modification; protein glycosylation.</text>
</comment>
<dbReference type="PANTHER" id="PTHR11742">
    <property type="entry name" value="MANNOSYL-OLIGOSACCHARIDE ALPHA-1,2-MANNOSIDASE-RELATED"/>
    <property type="match status" value="1"/>
</dbReference>
<dbReference type="InterPro" id="IPR036026">
    <property type="entry name" value="Seven-hairpin_glycosidases"/>
</dbReference>
<dbReference type="Proteomes" id="UP001295740">
    <property type="component" value="Unassembled WGS sequence"/>
</dbReference>
<feature type="binding site" evidence="7">
    <location>
        <position position="585"/>
    </location>
    <ligand>
        <name>Ca(2+)</name>
        <dbReference type="ChEBI" id="CHEBI:29108"/>
    </ligand>
</feature>
<dbReference type="GO" id="GO:0005783">
    <property type="term" value="C:endoplasmic reticulum"/>
    <property type="evidence" value="ECO:0007669"/>
    <property type="project" value="TreeGrafter"/>
</dbReference>
<feature type="active site" description="Proton donor" evidence="6">
    <location>
        <position position="193"/>
    </location>
</feature>
<dbReference type="GO" id="GO:0004571">
    <property type="term" value="F:mannosyl-oligosaccharide 1,2-alpha-mannosidase activity"/>
    <property type="evidence" value="ECO:0007669"/>
    <property type="project" value="InterPro"/>
</dbReference>
<comment type="cofactor">
    <cofactor evidence="1 7">
        <name>Ca(2+)</name>
        <dbReference type="ChEBI" id="CHEBI:29108"/>
    </cofactor>
</comment>
<evidence type="ECO:0000256" key="5">
    <source>
        <dbReference type="ARBA" id="ARBA00023157"/>
    </source>
</evidence>
<dbReference type="GO" id="GO:0016020">
    <property type="term" value="C:membrane"/>
    <property type="evidence" value="ECO:0007669"/>
    <property type="project" value="InterPro"/>
</dbReference>
<dbReference type="AlphaFoldDB" id="A0AAI8VD46"/>
<proteinExistence type="inferred from homology"/>
<evidence type="ECO:0000256" key="6">
    <source>
        <dbReference type="PIRSR" id="PIRSR601382-1"/>
    </source>
</evidence>
<dbReference type="EC" id="3.2.1.-" evidence="9"/>
<comment type="caution">
    <text evidence="10">The sequence shown here is derived from an EMBL/GenBank/DDBJ whole genome shotgun (WGS) entry which is preliminary data.</text>
</comment>
<dbReference type="InterPro" id="IPR012341">
    <property type="entry name" value="6hp_glycosidase-like_sf"/>
</dbReference>
<dbReference type="SUPFAM" id="SSF48225">
    <property type="entry name" value="Seven-hairpin glycosidases"/>
    <property type="match status" value="1"/>
</dbReference>
<keyword evidence="9" id="KW-0326">Glycosidase</keyword>
<dbReference type="InterPro" id="IPR001382">
    <property type="entry name" value="Glyco_hydro_47"/>
</dbReference>
<reference evidence="10" key="1">
    <citation type="submission" date="2023-10" db="EMBL/GenBank/DDBJ databases">
        <authorList>
            <person name="Hackl T."/>
        </authorList>
    </citation>
    <scope>NUCLEOTIDE SEQUENCE</scope>
</reference>
<feature type="active site" evidence="6">
    <location>
        <position position="329"/>
    </location>
</feature>
<keyword evidence="11" id="KW-1185">Reference proteome</keyword>
<dbReference type="Pfam" id="PF01532">
    <property type="entry name" value="Glyco_hydro_47"/>
    <property type="match status" value="1"/>
</dbReference>
<keyword evidence="5 8" id="KW-1015">Disulfide bond</keyword>
<evidence type="ECO:0000256" key="3">
    <source>
        <dbReference type="ARBA" id="ARBA00007658"/>
    </source>
</evidence>
<keyword evidence="7" id="KW-0106">Calcium</keyword>
<feature type="disulfide bond" evidence="8">
    <location>
        <begin position="401"/>
        <end position="430"/>
    </location>
</feature>
<accession>A0AAI8VD46</accession>
<dbReference type="GO" id="GO:0005509">
    <property type="term" value="F:calcium ion binding"/>
    <property type="evidence" value="ECO:0007669"/>
    <property type="project" value="InterPro"/>
</dbReference>
<protein>
    <recommendedName>
        <fullName evidence="9">alpha-1,2-Mannosidase</fullName>
        <ecNumber evidence="9">3.2.1.-</ecNumber>
    </recommendedName>
</protein>
<evidence type="ECO:0000256" key="7">
    <source>
        <dbReference type="PIRSR" id="PIRSR601382-2"/>
    </source>
</evidence>
<dbReference type="PRINTS" id="PR00747">
    <property type="entry name" value="GLYHDRLASE47"/>
</dbReference>